<dbReference type="AlphaFoldDB" id="A0A2A2L2T6"/>
<feature type="compositionally biased region" description="Polar residues" evidence="6">
    <location>
        <begin position="53"/>
        <end position="67"/>
    </location>
</feature>
<keyword evidence="4" id="KW-0862">Zinc</keyword>
<dbReference type="InterPro" id="IPR013087">
    <property type="entry name" value="Znf_C2H2_type"/>
</dbReference>
<evidence type="ECO:0000313" key="8">
    <source>
        <dbReference type="EMBL" id="PAV80450.1"/>
    </source>
</evidence>
<dbReference type="PANTHER" id="PTHR12522:SF4">
    <property type="entry name" value="ZINC FINGER PROTEIN ELBOW"/>
    <property type="match status" value="1"/>
</dbReference>
<name>A0A2A2L2T6_9BILA</name>
<proteinExistence type="inferred from homology"/>
<dbReference type="OrthoDB" id="5874052at2759"/>
<keyword evidence="3 5" id="KW-0863">Zinc-finger</keyword>
<reference evidence="8 9" key="1">
    <citation type="journal article" date="2017" name="Curr. Biol.">
        <title>Genome architecture and evolution of a unichromosomal asexual nematode.</title>
        <authorList>
            <person name="Fradin H."/>
            <person name="Zegar C."/>
            <person name="Gutwein M."/>
            <person name="Lucas J."/>
            <person name="Kovtun M."/>
            <person name="Corcoran D."/>
            <person name="Baugh L.R."/>
            <person name="Kiontke K."/>
            <person name="Gunsalus K."/>
            <person name="Fitch D.H."/>
            <person name="Piano F."/>
        </authorList>
    </citation>
    <scope>NUCLEOTIDE SEQUENCE [LARGE SCALE GENOMIC DNA]</scope>
    <source>
        <strain evidence="8">PF1309</strain>
    </source>
</reference>
<evidence type="ECO:0000256" key="2">
    <source>
        <dbReference type="ARBA" id="ARBA00022723"/>
    </source>
</evidence>
<keyword evidence="2" id="KW-0479">Metal-binding</keyword>
<feature type="compositionally biased region" description="Basic and acidic residues" evidence="6">
    <location>
        <begin position="24"/>
        <end position="37"/>
    </location>
</feature>
<comment type="caution">
    <text evidence="8">The sequence shown here is derived from an EMBL/GenBank/DDBJ whole genome shotgun (WGS) entry which is preliminary data.</text>
</comment>
<evidence type="ECO:0000256" key="1">
    <source>
        <dbReference type="ARBA" id="ARBA00010144"/>
    </source>
</evidence>
<feature type="compositionally biased region" description="Low complexity" evidence="6">
    <location>
        <begin position="189"/>
        <end position="203"/>
    </location>
</feature>
<keyword evidence="9" id="KW-1185">Reference proteome</keyword>
<evidence type="ECO:0000313" key="9">
    <source>
        <dbReference type="Proteomes" id="UP000218231"/>
    </source>
</evidence>
<evidence type="ECO:0000256" key="5">
    <source>
        <dbReference type="PROSITE-ProRule" id="PRU00042"/>
    </source>
</evidence>
<protein>
    <recommendedName>
        <fullName evidence="7">C2H2-type domain-containing protein</fullName>
    </recommendedName>
</protein>
<feature type="compositionally biased region" description="Polar residues" evidence="6">
    <location>
        <begin position="275"/>
        <end position="290"/>
    </location>
</feature>
<feature type="domain" description="C2H2-type" evidence="7">
    <location>
        <begin position="220"/>
        <end position="254"/>
    </location>
</feature>
<evidence type="ECO:0000259" key="7">
    <source>
        <dbReference type="PROSITE" id="PS50157"/>
    </source>
</evidence>
<accession>A0A2A2L2T6</accession>
<feature type="region of interest" description="Disordered" evidence="6">
    <location>
        <begin position="189"/>
        <end position="217"/>
    </location>
</feature>
<feature type="compositionally biased region" description="Polar residues" evidence="6">
    <location>
        <begin position="204"/>
        <end position="217"/>
    </location>
</feature>
<evidence type="ECO:0000256" key="6">
    <source>
        <dbReference type="SAM" id="MobiDB-lite"/>
    </source>
</evidence>
<dbReference type="STRING" id="2018661.A0A2A2L2T6"/>
<gene>
    <name evidence="8" type="ORF">WR25_22913</name>
</gene>
<dbReference type="InterPro" id="IPR051520">
    <property type="entry name" value="Elbow/Noc_ZnFinger"/>
</dbReference>
<organism evidence="8 9">
    <name type="scientific">Diploscapter pachys</name>
    <dbReference type="NCBI Taxonomy" id="2018661"/>
    <lineage>
        <taxon>Eukaryota</taxon>
        <taxon>Metazoa</taxon>
        <taxon>Ecdysozoa</taxon>
        <taxon>Nematoda</taxon>
        <taxon>Chromadorea</taxon>
        <taxon>Rhabditida</taxon>
        <taxon>Rhabditina</taxon>
        <taxon>Rhabditomorpha</taxon>
        <taxon>Rhabditoidea</taxon>
        <taxon>Rhabditidae</taxon>
        <taxon>Diploscapter</taxon>
    </lineage>
</organism>
<evidence type="ECO:0000256" key="4">
    <source>
        <dbReference type="ARBA" id="ARBA00022833"/>
    </source>
</evidence>
<dbReference type="GO" id="GO:0008270">
    <property type="term" value="F:zinc ion binding"/>
    <property type="evidence" value="ECO:0007669"/>
    <property type="project" value="UniProtKB-KW"/>
</dbReference>
<dbReference type="GO" id="GO:0005634">
    <property type="term" value="C:nucleus"/>
    <property type="evidence" value="ECO:0007669"/>
    <property type="project" value="TreeGrafter"/>
</dbReference>
<dbReference type="PROSITE" id="PS50157">
    <property type="entry name" value="ZINC_FINGER_C2H2_2"/>
    <property type="match status" value="1"/>
</dbReference>
<feature type="region of interest" description="Disordered" evidence="6">
    <location>
        <begin position="1"/>
        <end position="74"/>
    </location>
</feature>
<dbReference type="EMBL" id="LIAE01007271">
    <property type="protein sequence ID" value="PAV80450.1"/>
    <property type="molecule type" value="Genomic_DNA"/>
</dbReference>
<feature type="region of interest" description="Disordered" evidence="6">
    <location>
        <begin position="246"/>
        <end position="290"/>
    </location>
</feature>
<dbReference type="PANTHER" id="PTHR12522">
    <property type="entry name" value="ZINC-FINGER PROTEIN NOLZ1-RELATED"/>
    <property type="match status" value="1"/>
</dbReference>
<sequence length="359" mass="37986">MDTGKSPLAMLAKTCETIGLPDTPNKKDKKDDSKKSTDTSPASLTTKKDRSSPKSAKSVSEPLSTTFPGLPKPPQMASGFPTAFPFYSPLMSYPMPPFAAFPTPFMPRMPCPAALMQRPCVTPGCPSCTPMPPEMMASFAAHPLFSTYANMMPSVSSAAALSSYQALLAQSMIPSTSTSTTFPLSLPSTFPTSLPSTSTPTTSNATPRATPKNSPQTKQHICNWMVSSGVCGKRFDNETELTNHVKAVHTPSPPSSATSETPERAVKTPIGPIRPSQTPTMSLPSTSAASLTPTGPLPMFNRFHPYAKPVTSTHLPVASGVGLLPSAIPNPAAAAAMFQFPNALQAMYTQRLMSTMPMP</sequence>
<dbReference type="Proteomes" id="UP000218231">
    <property type="component" value="Unassembled WGS sequence"/>
</dbReference>
<evidence type="ECO:0000256" key="3">
    <source>
        <dbReference type="ARBA" id="ARBA00022771"/>
    </source>
</evidence>
<dbReference type="GO" id="GO:0045892">
    <property type="term" value="P:negative regulation of DNA-templated transcription"/>
    <property type="evidence" value="ECO:0007669"/>
    <property type="project" value="TreeGrafter"/>
</dbReference>
<comment type="similarity">
    <text evidence="1">Belongs to the Elbow/Noc family.</text>
</comment>